<feature type="transmembrane region" description="Helical" evidence="9">
    <location>
        <begin position="94"/>
        <end position="117"/>
    </location>
</feature>
<evidence type="ECO:0000256" key="2">
    <source>
        <dbReference type="ARBA" id="ARBA00007079"/>
    </source>
</evidence>
<dbReference type="GO" id="GO:0016020">
    <property type="term" value="C:membrane"/>
    <property type="evidence" value="ECO:0007669"/>
    <property type="project" value="UniProtKB-SubCell"/>
</dbReference>
<evidence type="ECO:0000256" key="5">
    <source>
        <dbReference type="ARBA" id="ARBA00022989"/>
    </source>
</evidence>
<organism evidence="10 11">
    <name type="scientific">Quercus suber</name>
    <name type="common">Cork oak</name>
    <dbReference type="NCBI Taxonomy" id="58331"/>
    <lineage>
        <taxon>Eukaryota</taxon>
        <taxon>Viridiplantae</taxon>
        <taxon>Streptophyta</taxon>
        <taxon>Embryophyta</taxon>
        <taxon>Tracheophyta</taxon>
        <taxon>Spermatophyta</taxon>
        <taxon>Magnoliopsida</taxon>
        <taxon>eudicotyledons</taxon>
        <taxon>Gunneridae</taxon>
        <taxon>Pentapetalae</taxon>
        <taxon>rosids</taxon>
        <taxon>fabids</taxon>
        <taxon>Fagales</taxon>
        <taxon>Fagaceae</taxon>
        <taxon>Quercus</taxon>
    </lineage>
</organism>
<evidence type="ECO:0000256" key="6">
    <source>
        <dbReference type="ARBA" id="ARBA00023065"/>
    </source>
</evidence>
<evidence type="ECO:0000256" key="4">
    <source>
        <dbReference type="ARBA" id="ARBA00022692"/>
    </source>
</evidence>
<dbReference type="PANTHER" id="PTHR31086">
    <property type="entry name" value="ALUMINUM-ACTIVATED MALATE TRANSPORTER 10"/>
    <property type="match status" value="1"/>
</dbReference>
<gene>
    <name evidence="10" type="primary">ALMT10_4</name>
    <name evidence="10" type="ORF">CFP56_018985</name>
</gene>
<name>A0AAW0KI73_QUESU</name>
<evidence type="ECO:0000256" key="8">
    <source>
        <dbReference type="ARBA" id="ARBA00023303"/>
    </source>
</evidence>
<dbReference type="EMBL" id="PKMF04000296">
    <property type="protein sequence ID" value="KAK7838879.1"/>
    <property type="molecule type" value="Genomic_DNA"/>
</dbReference>
<keyword evidence="8" id="KW-0407">Ion channel</keyword>
<dbReference type="InterPro" id="IPR020966">
    <property type="entry name" value="ALMT"/>
</dbReference>
<protein>
    <submittedName>
        <fullName evidence="10">Aluminum-activated malate transporter 10</fullName>
    </submittedName>
</protein>
<keyword evidence="3" id="KW-0813">Transport</keyword>
<evidence type="ECO:0000256" key="3">
    <source>
        <dbReference type="ARBA" id="ARBA00022448"/>
    </source>
</evidence>
<evidence type="ECO:0000256" key="1">
    <source>
        <dbReference type="ARBA" id="ARBA00004141"/>
    </source>
</evidence>
<sequence length="221" mass="25284">METYGYKGLIDNKVKTLIQLPWVPIYTNTEHLIEVETNNKMKTLIPQSQRTLDRSGDKQQNENSNPTIIKVMQTLVTVFGYRVDKLFEMAYHRLSTVAIGASLCIFITMVFCPFGCISEYFKDDKTKLGNEEDPSKRMQGYKCVLNSKATEEVMYSSAEYPDSSHALQHYPRDLKYPLLTSRTPPPEYQYPLHEFHLYSSSSRASQAPPYSVVAVIFAGLQ</sequence>
<dbReference type="Proteomes" id="UP000237347">
    <property type="component" value="Unassembled WGS sequence"/>
</dbReference>
<keyword evidence="5 9" id="KW-1133">Transmembrane helix</keyword>
<keyword evidence="11" id="KW-1185">Reference proteome</keyword>
<evidence type="ECO:0000256" key="7">
    <source>
        <dbReference type="ARBA" id="ARBA00023136"/>
    </source>
</evidence>
<accession>A0AAW0KI73</accession>
<evidence type="ECO:0000313" key="10">
    <source>
        <dbReference type="EMBL" id="KAK7838879.1"/>
    </source>
</evidence>
<keyword evidence="7 9" id="KW-0472">Membrane</keyword>
<dbReference type="GO" id="GO:0034220">
    <property type="term" value="P:monoatomic ion transmembrane transport"/>
    <property type="evidence" value="ECO:0007669"/>
    <property type="project" value="UniProtKB-KW"/>
</dbReference>
<reference evidence="10 11" key="1">
    <citation type="journal article" date="2018" name="Sci. Data">
        <title>The draft genome sequence of cork oak.</title>
        <authorList>
            <person name="Ramos A.M."/>
            <person name="Usie A."/>
            <person name="Barbosa P."/>
            <person name="Barros P.M."/>
            <person name="Capote T."/>
            <person name="Chaves I."/>
            <person name="Simoes F."/>
            <person name="Abreu I."/>
            <person name="Carrasquinho I."/>
            <person name="Faro C."/>
            <person name="Guimaraes J.B."/>
            <person name="Mendonca D."/>
            <person name="Nobrega F."/>
            <person name="Rodrigues L."/>
            <person name="Saibo N.J.M."/>
            <person name="Varela M.C."/>
            <person name="Egas C."/>
            <person name="Matos J."/>
            <person name="Miguel C.M."/>
            <person name="Oliveira M.M."/>
            <person name="Ricardo C.P."/>
            <person name="Goncalves S."/>
        </authorList>
    </citation>
    <scope>NUCLEOTIDE SEQUENCE [LARGE SCALE GENOMIC DNA]</scope>
    <source>
        <strain evidence="11">cv. HL8</strain>
    </source>
</reference>
<keyword evidence="6" id="KW-0406">Ion transport</keyword>
<evidence type="ECO:0000313" key="11">
    <source>
        <dbReference type="Proteomes" id="UP000237347"/>
    </source>
</evidence>
<comment type="similarity">
    <text evidence="2">Belongs to the aromatic acid exporter (TC 2.A.85) family.</text>
</comment>
<keyword evidence="4 9" id="KW-0812">Transmembrane</keyword>
<comment type="caution">
    <text evidence="10">The sequence shown here is derived from an EMBL/GenBank/DDBJ whole genome shotgun (WGS) entry which is preliminary data.</text>
</comment>
<dbReference type="GO" id="GO:0015743">
    <property type="term" value="P:malate transport"/>
    <property type="evidence" value="ECO:0007669"/>
    <property type="project" value="InterPro"/>
</dbReference>
<dbReference type="Pfam" id="PF11744">
    <property type="entry name" value="ALMT"/>
    <property type="match status" value="1"/>
</dbReference>
<proteinExistence type="inferred from homology"/>
<comment type="subcellular location">
    <subcellularLocation>
        <location evidence="1">Membrane</location>
        <topology evidence="1">Multi-pass membrane protein</topology>
    </subcellularLocation>
</comment>
<evidence type="ECO:0000256" key="9">
    <source>
        <dbReference type="SAM" id="Phobius"/>
    </source>
</evidence>
<dbReference type="AlphaFoldDB" id="A0AAW0KI73"/>